<dbReference type="GO" id="GO:0016740">
    <property type="term" value="F:transferase activity"/>
    <property type="evidence" value="ECO:0007669"/>
    <property type="project" value="UniProtKB-KW"/>
</dbReference>
<reference evidence="1" key="2">
    <citation type="journal article" date="2021" name="PeerJ">
        <title>Extensive microbial diversity within the chicken gut microbiome revealed by metagenomics and culture.</title>
        <authorList>
            <person name="Gilroy R."/>
            <person name="Ravi A."/>
            <person name="Getino M."/>
            <person name="Pursley I."/>
            <person name="Horton D.L."/>
            <person name="Alikhan N.F."/>
            <person name="Baker D."/>
            <person name="Gharbi K."/>
            <person name="Hall N."/>
            <person name="Watson M."/>
            <person name="Adriaenssens E.M."/>
            <person name="Foster-Nyarko E."/>
            <person name="Jarju S."/>
            <person name="Secka A."/>
            <person name="Antonio M."/>
            <person name="Oren A."/>
            <person name="Chaudhuri R.R."/>
            <person name="La Ragione R."/>
            <person name="Hildebrand F."/>
            <person name="Pallen M.J."/>
        </authorList>
    </citation>
    <scope>NUCLEOTIDE SEQUENCE</scope>
    <source>
        <strain evidence="1">ChiHjej13B12-12457</strain>
    </source>
</reference>
<comment type="caution">
    <text evidence="1">The sequence shown here is derived from an EMBL/GenBank/DDBJ whole genome shotgun (WGS) entry which is preliminary data.</text>
</comment>
<dbReference type="EMBL" id="DVHI01000014">
    <property type="protein sequence ID" value="HIR62042.1"/>
    <property type="molecule type" value="Genomic_DNA"/>
</dbReference>
<dbReference type="Proteomes" id="UP000886744">
    <property type="component" value="Unassembled WGS sequence"/>
</dbReference>
<proteinExistence type="predicted"/>
<dbReference type="InterPro" id="IPR042099">
    <property type="entry name" value="ANL_N_sf"/>
</dbReference>
<keyword evidence="1" id="KW-0808">Transferase</keyword>
<reference evidence="1" key="1">
    <citation type="submission" date="2020-10" db="EMBL/GenBank/DDBJ databases">
        <authorList>
            <person name="Gilroy R."/>
        </authorList>
    </citation>
    <scope>NUCLEOTIDE SEQUENCE</scope>
    <source>
        <strain evidence="1">ChiHjej13B12-12457</strain>
    </source>
</reference>
<protein>
    <submittedName>
        <fullName evidence="1">Acyl transferase</fullName>
    </submittedName>
</protein>
<evidence type="ECO:0000313" key="2">
    <source>
        <dbReference type="Proteomes" id="UP000886744"/>
    </source>
</evidence>
<accession>A0A9D1DZX8</accession>
<gene>
    <name evidence="1" type="ORF">IAC94_00765</name>
</gene>
<dbReference type="Gene3D" id="3.40.50.12780">
    <property type="entry name" value="N-terminal domain of ligase-like"/>
    <property type="match status" value="1"/>
</dbReference>
<organism evidence="1 2">
    <name type="scientific">Candidatus Coprenecus avistercoris</name>
    <dbReference type="NCBI Taxonomy" id="2840730"/>
    <lineage>
        <taxon>Bacteria</taxon>
        <taxon>Pseudomonadati</taxon>
        <taxon>Bacteroidota</taxon>
        <taxon>Bacteroidia</taxon>
        <taxon>Bacteroidales</taxon>
        <taxon>Rikenellaceae</taxon>
        <taxon>Rikenellaceae incertae sedis</taxon>
        <taxon>Candidatus Coprenecus</taxon>
    </lineage>
</organism>
<dbReference type="SUPFAM" id="SSF56801">
    <property type="entry name" value="Acetyl-CoA synthetase-like"/>
    <property type="match status" value="1"/>
</dbReference>
<name>A0A9D1DZX8_9BACT</name>
<evidence type="ECO:0000313" key="1">
    <source>
        <dbReference type="EMBL" id="HIR62042.1"/>
    </source>
</evidence>
<sequence length="334" mass="37893">MGDTEERIFGIDTPEAFTACALETFRRQYDLCPQYRKYADLLEATPETVGDIAGIPFLPIRFFKQYDIISSAEPQPVAPQKIFFSSSTTGQTPSRHCVTDVSLYERSFLAGFRHFYGAPEDYVILALLPAYLEREGSSLVYMADRLIRESGRPESGYYLYDHDRLYSTLAELRGRGQKTLLLGVAFALLDFTEKYRLEGPNDSWLTVMETGGMKGRREELTREELHRRLGTGFSLRAVHSEYGMCELLSQAYSAGDGVFRAPAWMRVIIRDINDPFRESDPGERGIIHIIDLANRNSCSFIETEDTGRAYPDGSFTIEGRLQGSERRGCNMLIE</sequence>
<dbReference type="AlphaFoldDB" id="A0A9D1DZX8"/>